<evidence type="ECO:0000259" key="5">
    <source>
        <dbReference type="Pfam" id="PF08100"/>
    </source>
</evidence>
<gene>
    <name evidence="6" type="ORF">ACFYTH_24830</name>
</gene>
<dbReference type="PANTHER" id="PTHR11746">
    <property type="entry name" value="O-METHYLTRANSFERASE"/>
    <property type="match status" value="1"/>
</dbReference>
<sequence length="352" mass="38838">MSDNVELSQQGLVPILFGFAAFQQLRAGAELGLFELLYERNPLGRKQIADELGLGAHSADILLLGTTALGLTTRSDDGYRNGTVVEAMFADGSWRLLRDVIEFQARFAYIPATDYVDSLRTGENLGVRHFPGEGRDLYSRLQTDPELSAAFYRCVNSWSELVRPVLVDSIDYSEVHRVLDVGCGDAANSIALAAAHPHLRITALDRPAALEVAARNIAAAGLSDRMRTAPGDMFDDDYPRGHDCILFSHQLVIWSPDQNRLLLKKAHDALEPGGRVIIFNAFSDDDGRGPLYSALDNVYFATLPFKGSNLYPWRDYRDWLTECGFEQIRAVPGGTWTPHGVLEGRVAPGADR</sequence>
<dbReference type="Pfam" id="PF00891">
    <property type="entry name" value="Methyltransf_2"/>
    <property type="match status" value="1"/>
</dbReference>
<dbReference type="EMBL" id="JBIALX010000011">
    <property type="protein sequence ID" value="MFF0456599.1"/>
    <property type="molecule type" value="Genomic_DNA"/>
</dbReference>
<evidence type="ECO:0000313" key="6">
    <source>
        <dbReference type="EMBL" id="MFF0456599.1"/>
    </source>
</evidence>
<dbReference type="Gene3D" id="1.10.10.10">
    <property type="entry name" value="Winged helix-like DNA-binding domain superfamily/Winged helix DNA-binding domain"/>
    <property type="match status" value="1"/>
</dbReference>
<dbReference type="InterPro" id="IPR036388">
    <property type="entry name" value="WH-like_DNA-bd_sf"/>
</dbReference>
<reference evidence="6 7" key="1">
    <citation type="submission" date="2024-10" db="EMBL/GenBank/DDBJ databases">
        <title>The Natural Products Discovery Center: Release of the First 8490 Sequenced Strains for Exploring Actinobacteria Biosynthetic Diversity.</title>
        <authorList>
            <person name="Kalkreuter E."/>
            <person name="Kautsar S.A."/>
            <person name="Yang D."/>
            <person name="Bader C.D."/>
            <person name="Teijaro C.N."/>
            <person name="Fluegel L."/>
            <person name="Davis C.M."/>
            <person name="Simpson J.R."/>
            <person name="Lauterbach L."/>
            <person name="Steele A.D."/>
            <person name="Gui C."/>
            <person name="Meng S."/>
            <person name="Li G."/>
            <person name="Viehrig K."/>
            <person name="Ye F."/>
            <person name="Su P."/>
            <person name="Kiefer A.F."/>
            <person name="Nichols A."/>
            <person name="Cepeda A.J."/>
            <person name="Yan W."/>
            <person name="Fan B."/>
            <person name="Jiang Y."/>
            <person name="Adhikari A."/>
            <person name="Zheng C.-J."/>
            <person name="Schuster L."/>
            <person name="Cowan T.M."/>
            <person name="Smanski M.J."/>
            <person name="Chevrette M.G."/>
            <person name="De Carvalho L.P.S."/>
            <person name="Shen B."/>
        </authorList>
    </citation>
    <scope>NUCLEOTIDE SEQUENCE [LARGE SCALE GENOMIC DNA]</scope>
    <source>
        <strain evidence="6 7">NPDC004550</strain>
    </source>
</reference>
<dbReference type="PROSITE" id="PS51683">
    <property type="entry name" value="SAM_OMT_II"/>
    <property type="match status" value="1"/>
</dbReference>
<dbReference type="Proteomes" id="UP001601521">
    <property type="component" value="Unassembled WGS sequence"/>
</dbReference>
<evidence type="ECO:0000313" key="7">
    <source>
        <dbReference type="Proteomes" id="UP001601521"/>
    </source>
</evidence>
<dbReference type="InterPro" id="IPR001077">
    <property type="entry name" value="COMT_C"/>
</dbReference>
<evidence type="ECO:0000256" key="1">
    <source>
        <dbReference type="ARBA" id="ARBA00022603"/>
    </source>
</evidence>
<dbReference type="SUPFAM" id="SSF53335">
    <property type="entry name" value="S-adenosyl-L-methionine-dependent methyltransferases"/>
    <property type="match status" value="1"/>
</dbReference>
<dbReference type="InterPro" id="IPR036390">
    <property type="entry name" value="WH_DNA-bd_sf"/>
</dbReference>
<keyword evidence="3" id="KW-0949">S-adenosyl-L-methionine</keyword>
<dbReference type="InterPro" id="IPR016461">
    <property type="entry name" value="COMT-like"/>
</dbReference>
<protein>
    <submittedName>
        <fullName evidence="6">Methyltransferase</fullName>
    </submittedName>
</protein>
<name>A0ABW6NS51_9NOCA</name>
<comment type="caution">
    <text evidence="6">The sequence shown here is derived from an EMBL/GenBank/DDBJ whole genome shotgun (WGS) entry which is preliminary data.</text>
</comment>
<dbReference type="PIRSF" id="PIRSF005739">
    <property type="entry name" value="O-mtase"/>
    <property type="match status" value="1"/>
</dbReference>
<dbReference type="GO" id="GO:0032259">
    <property type="term" value="P:methylation"/>
    <property type="evidence" value="ECO:0007669"/>
    <property type="project" value="UniProtKB-KW"/>
</dbReference>
<dbReference type="InterPro" id="IPR029063">
    <property type="entry name" value="SAM-dependent_MTases_sf"/>
</dbReference>
<dbReference type="SUPFAM" id="SSF46785">
    <property type="entry name" value="Winged helix' DNA-binding domain"/>
    <property type="match status" value="1"/>
</dbReference>
<accession>A0ABW6NS51</accession>
<evidence type="ECO:0000259" key="4">
    <source>
        <dbReference type="Pfam" id="PF00891"/>
    </source>
</evidence>
<evidence type="ECO:0000256" key="3">
    <source>
        <dbReference type="ARBA" id="ARBA00022691"/>
    </source>
</evidence>
<dbReference type="Gene3D" id="3.40.50.150">
    <property type="entry name" value="Vaccinia Virus protein VP39"/>
    <property type="match status" value="1"/>
</dbReference>
<dbReference type="RefSeq" id="WP_387253476.1">
    <property type="nucleotide sequence ID" value="NZ_JBIALX010000011.1"/>
</dbReference>
<organism evidence="6 7">
    <name type="scientific">Nocardia africana</name>
    <dbReference type="NCBI Taxonomy" id="134964"/>
    <lineage>
        <taxon>Bacteria</taxon>
        <taxon>Bacillati</taxon>
        <taxon>Actinomycetota</taxon>
        <taxon>Actinomycetes</taxon>
        <taxon>Mycobacteriales</taxon>
        <taxon>Nocardiaceae</taxon>
        <taxon>Nocardia</taxon>
    </lineage>
</organism>
<dbReference type="CDD" id="cd02440">
    <property type="entry name" value="AdoMet_MTases"/>
    <property type="match status" value="1"/>
</dbReference>
<dbReference type="GO" id="GO:0008168">
    <property type="term" value="F:methyltransferase activity"/>
    <property type="evidence" value="ECO:0007669"/>
    <property type="project" value="UniProtKB-KW"/>
</dbReference>
<dbReference type="InterPro" id="IPR012967">
    <property type="entry name" value="COMT_dimerisation"/>
</dbReference>
<proteinExistence type="predicted"/>
<evidence type="ECO:0000256" key="2">
    <source>
        <dbReference type="ARBA" id="ARBA00022679"/>
    </source>
</evidence>
<keyword evidence="1 6" id="KW-0489">Methyltransferase</keyword>
<dbReference type="Gene3D" id="1.20.58.1390">
    <property type="match status" value="1"/>
</dbReference>
<keyword evidence="7" id="KW-1185">Reference proteome</keyword>
<dbReference type="Pfam" id="PF08100">
    <property type="entry name" value="Dimerisation"/>
    <property type="match status" value="1"/>
</dbReference>
<feature type="domain" description="O-methyltransferase dimerisation" evidence="5">
    <location>
        <begin position="15"/>
        <end position="84"/>
    </location>
</feature>
<keyword evidence="2" id="KW-0808">Transferase</keyword>
<feature type="domain" description="O-methyltransferase C-terminal" evidence="4">
    <location>
        <begin position="134"/>
        <end position="325"/>
    </location>
</feature>